<evidence type="ECO:0000313" key="1">
    <source>
        <dbReference type="EMBL" id="QJA54897.1"/>
    </source>
</evidence>
<proteinExistence type="predicted"/>
<evidence type="ECO:0000313" key="2">
    <source>
        <dbReference type="EMBL" id="QJH97395.1"/>
    </source>
</evidence>
<dbReference type="EMBL" id="MT144685">
    <property type="protein sequence ID" value="QJH97395.1"/>
    <property type="molecule type" value="Genomic_DNA"/>
</dbReference>
<accession>A0A6H2A5M8</accession>
<dbReference type="AlphaFoldDB" id="A0A6H2A5M8"/>
<sequence>MNKDDKAVERILKDFWESGRMIISPDKEKELEELVYGQNDTKL</sequence>
<name>A0A6H2A5M8_9ZZZZ</name>
<protein>
    <submittedName>
        <fullName evidence="1">Uncharacterized protein</fullName>
    </submittedName>
</protein>
<dbReference type="EMBL" id="MT144548">
    <property type="protein sequence ID" value="QJA54897.1"/>
    <property type="molecule type" value="Genomic_DNA"/>
</dbReference>
<gene>
    <name evidence="1" type="ORF">TM448A06117_0004</name>
    <name evidence="2" type="ORF">TM448B01005_0010</name>
</gene>
<reference evidence="1" key="1">
    <citation type="submission" date="2020-03" db="EMBL/GenBank/DDBJ databases">
        <title>The deep terrestrial virosphere.</title>
        <authorList>
            <person name="Holmfeldt K."/>
            <person name="Nilsson E."/>
            <person name="Simone D."/>
            <person name="Lopez-Fernandez M."/>
            <person name="Wu X."/>
            <person name="de Brujin I."/>
            <person name="Lundin D."/>
            <person name="Andersson A."/>
            <person name="Bertilsson S."/>
            <person name="Dopson M."/>
        </authorList>
    </citation>
    <scope>NUCLEOTIDE SEQUENCE</scope>
    <source>
        <strain evidence="1">TM448A06117</strain>
        <strain evidence="2">TM448B01005</strain>
    </source>
</reference>
<organism evidence="1">
    <name type="scientific">viral metagenome</name>
    <dbReference type="NCBI Taxonomy" id="1070528"/>
    <lineage>
        <taxon>unclassified sequences</taxon>
        <taxon>metagenomes</taxon>
        <taxon>organismal metagenomes</taxon>
    </lineage>
</organism>